<reference evidence="1" key="1">
    <citation type="submission" date="2014-09" db="EMBL/GenBank/DDBJ databases">
        <authorList>
            <person name="Magalhaes I.L.F."/>
            <person name="Oliveira U."/>
            <person name="Santos F.R."/>
            <person name="Vidigal T.H.D.A."/>
            <person name="Brescovit A.D."/>
            <person name="Santos A.J."/>
        </authorList>
    </citation>
    <scope>NUCLEOTIDE SEQUENCE</scope>
    <source>
        <tissue evidence="1">Shoot tissue taken approximately 20 cm above the soil surface</tissue>
    </source>
</reference>
<organism evidence="1">
    <name type="scientific">Arundo donax</name>
    <name type="common">Giant reed</name>
    <name type="synonym">Donax arundinaceus</name>
    <dbReference type="NCBI Taxonomy" id="35708"/>
    <lineage>
        <taxon>Eukaryota</taxon>
        <taxon>Viridiplantae</taxon>
        <taxon>Streptophyta</taxon>
        <taxon>Embryophyta</taxon>
        <taxon>Tracheophyta</taxon>
        <taxon>Spermatophyta</taxon>
        <taxon>Magnoliopsida</taxon>
        <taxon>Liliopsida</taxon>
        <taxon>Poales</taxon>
        <taxon>Poaceae</taxon>
        <taxon>PACMAD clade</taxon>
        <taxon>Arundinoideae</taxon>
        <taxon>Arundineae</taxon>
        <taxon>Arundo</taxon>
    </lineage>
</organism>
<reference evidence="1" key="2">
    <citation type="journal article" date="2015" name="Data Brief">
        <title>Shoot transcriptome of the giant reed, Arundo donax.</title>
        <authorList>
            <person name="Barrero R.A."/>
            <person name="Guerrero F.D."/>
            <person name="Moolhuijzen P."/>
            <person name="Goolsby J.A."/>
            <person name="Tidwell J."/>
            <person name="Bellgard S.E."/>
            <person name="Bellgard M.I."/>
        </authorList>
    </citation>
    <scope>NUCLEOTIDE SEQUENCE</scope>
    <source>
        <tissue evidence="1">Shoot tissue taken approximately 20 cm above the soil surface</tissue>
    </source>
</reference>
<protein>
    <submittedName>
        <fullName evidence="1">Uncharacterized protein</fullName>
    </submittedName>
</protein>
<dbReference type="AlphaFoldDB" id="A0A0A9FRR8"/>
<accession>A0A0A9FRR8</accession>
<evidence type="ECO:0000313" key="1">
    <source>
        <dbReference type="EMBL" id="JAE10983.1"/>
    </source>
</evidence>
<sequence length="27" mass="3321">MKIEKIYLRTICFLILICVKKSEIFQF</sequence>
<dbReference type="EMBL" id="GBRH01186913">
    <property type="protein sequence ID" value="JAE10983.1"/>
    <property type="molecule type" value="Transcribed_RNA"/>
</dbReference>
<proteinExistence type="predicted"/>
<name>A0A0A9FRR8_ARUDO</name>